<gene>
    <name evidence="22" type="primary">isdB</name>
    <name evidence="22" type="ORF">HMPREF0769_12653</name>
</gene>
<accession>A0A0E1X6M9</accession>
<comment type="subcellular location">
    <subcellularLocation>
        <location evidence="1">Secreted</location>
        <location evidence="1">Cell wall</location>
        <topology evidence="1">Peptidoglycan-anchor</topology>
    </subcellularLocation>
</comment>
<evidence type="ECO:0000256" key="5">
    <source>
        <dbReference type="ARBA" id="ARBA00022525"/>
    </source>
</evidence>
<organism evidence="22">
    <name type="scientific">Staphylococcus aureus subsp. aureus MN8</name>
    <dbReference type="NCBI Taxonomy" id="548470"/>
    <lineage>
        <taxon>Bacteria</taxon>
        <taxon>Bacillati</taxon>
        <taxon>Bacillota</taxon>
        <taxon>Bacilli</taxon>
        <taxon>Bacillales</taxon>
        <taxon>Staphylococcaceae</taxon>
        <taxon>Staphylococcus</taxon>
    </lineage>
</organism>
<dbReference type="InterPro" id="IPR006635">
    <property type="entry name" value="NEAT_dom"/>
</dbReference>
<keyword evidence="7" id="KW-0479">Metal-binding</keyword>
<evidence type="ECO:0000256" key="6">
    <source>
        <dbReference type="ARBA" id="ARBA00022617"/>
    </source>
</evidence>
<keyword evidence="12" id="KW-0572">Peptidoglycan-anchor</keyword>
<evidence type="ECO:0000256" key="14">
    <source>
        <dbReference type="ARBA" id="ARBA00032425"/>
    </source>
</evidence>
<dbReference type="PROSITE" id="PS50978">
    <property type="entry name" value="NEAT"/>
    <property type="match status" value="2"/>
</dbReference>
<feature type="signal peptide" evidence="19">
    <location>
        <begin position="1"/>
        <end position="40"/>
    </location>
</feature>
<feature type="domain" description="NEAT" evidence="21">
    <location>
        <begin position="151"/>
        <end position="276"/>
    </location>
</feature>
<feature type="compositionally biased region" description="Basic and acidic residues" evidence="17">
    <location>
        <begin position="466"/>
        <end position="483"/>
    </location>
</feature>
<protein>
    <recommendedName>
        <fullName evidence="3">Iron-regulated surface determinant protein B</fullName>
    </recommendedName>
    <alternativeName>
        <fullName evidence="14">Fur-regulated protein B</fullName>
    </alternativeName>
    <alternativeName>
        <fullName evidence="13">Staphylococcal iron-regulated protein H</fullName>
    </alternativeName>
    <alternativeName>
        <fullName evidence="15">Staphylococcus aureus surface protein J</fullName>
    </alternativeName>
</protein>
<dbReference type="InterPro" id="IPR005877">
    <property type="entry name" value="YSIRK_signal_dom"/>
</dbReference>
<dbReference type="PANTHER" id="PTHR37824:SF1">
    <property type="entry name" value="IRON-REGULATED SURFACE DETERMINANT PROTEIN C"/>
    <property type="match status" value="1"/>
</dbReference>
<evidence type="ECO:0000256" key="13">
    <source>
        <dbReference type="ARBA" id="ARBA00031150"/>
    </source>
</evidence>
<feature type="compositionally biased region" description="Polar residues" evidence="17">
    <location>
        <begin position="556"/>
        <end position="579"/>
    </location>
</feature>
<evidence type="ECO:0000256" key="10">
    <source>
        <dbReference type="ARBA" id="ARBA00023004"/>
    </source>
</evidence>
<dbReference type="NCBIfam" id="TIGR03657">
    <property type="entry name" value="IsdB"/>
    <property type="match status" value="1"/>
</dbReference>
<feature type="region of interest" description="Disordered" evidence="17">
    <location>
        <begin position="41"/>
        <end position="75"/>
    </location>
</feature>
<evidence type="ECO:0000259" key="21">
    <source>
        <dbReference type="PROSITE" id="PS50978"/>
    </source>
</evidence>
<evidence type="ECO:0000256" key="16">
    <source>
        <dbReference type="ARBA" id="ARBA00046347"/>
    </source>
</evidence>
<feature type="compositionally biased region" description="Basic and acidic residues" evidence="17">
    <location>
        <begin position="496"/>
        <end position="541"/>
    </location>
</feature>
<dbReference type="GO" id="GO:0015232">
    <property type="term" value="F:heme transmembrane transporter activity"/>
    <property type="evidence" value="ECO:0007669"/>
    <property type="project" value="InterPro"/>
</dbReference>
<feature type="domain" description="Gram-positive cocci surface proteins LPxTG" evidence="20">
    <location>
        <begin position="617"/>
        <end position="652"/>
    </location>
</feature>
<feature type="transmembrane region" description="Helical" evidence="18">
    <location>
        <begin position="628"/>
        <end position="646"/>
    </location>
</feature>
<dbReference type="InterPro" id="IPR037250">
    <property type="entry name" value="NEAT_dom_sf"/>
</dbReference>
<dbReference type="Pfam" id="PF20861">
    <property type="entry name" value="Isd_H_B_linker"/>
    <property type="match status" value="1"/>
</dbReference>
<feature type="compositionally biased region" description="Low complexity" evidence="17">
    <location>
        <begin position="542"/>
        <end position="555"/>
    </location>
</feature>
<comment type="similarity">
    <text evidence="2">Belongs to the IsdB family.</text>
</comment>
<evidence type="ECO:0000256" key="1">
    <source>
        <dbReference type="ARBA" id="ARBA00004168"/>
    </source>
</evidence>
<dbReference type="InterPro" id="IPR019931">
    <property type="entry name" value="LPXTG_anchor"/>
</dbReference>
<dbReference type="NCBIfam" id="TIGR01167">
    <property type="entry name" value="LPXTG_anchor"/>
    <property type="match status" value="1"/>
</dbReference>
<evidence type="ECO:0000256" key="15">
    <source>
        <dbReference type="ARBA" id="ARBA00032872"/>
    </source>
</evidence>
<dbReference type="Gene3D" id="1.20.58.1270">
    <property type="match status" value="1"/>
</dbReference>
<dbReference type="GO" id="GO:0046872">
    <property type="term" value="F:metal ion binding"/>
    <property type="evidence" value="ECO:0007669"/>
    <property type="project" value="UniProtKB-KW"/>
</dbReference>
<keyword evidence="11" id="KW-0843">Virulence</keyword>
<evidence type="ECO:0000313" key="22">
    <source>
        <dbReference type="EMBL" id="EFH95032.1"/>
    </source>
</evidence>
<dbReference type="RefSeq" id="WP_001041574.1">
    <property type="nucleotide sequence ID" value="NZ_CM000952.1"/>
</dbReference>
<evidence type="ECO:0000256" key="19">
    <source>
        <dbReference type="SAM" id="SignalP"/>
    </source>
</evidence>
<keyword evidence="10" id="KW-0408">Iron</keyword>
<keyword evidence="18" id="KW-0472">Membrane</keyword>
<reference evidence="22" key="1">
    <citation type="submission" date="2010-05" db="EMBL/GenBank/DDBJ databases">
        <authorList>
            <person name="Muzny D."/>
            <person name="Qin X."/>
            <person name="Buhay C."/>
            <person name="Dugan-Rocha S."/>
            <person name="Ding Y."/>
            <person name="Chen G."/>
            <person name="Hawes A."/>
            <person name="Holder M."/>
            <person name="Jhangiani S."/>
            <person name="Johnson A."/>
            <person name="Khan Z."/>
            <person name="Li Z."/>
            <person name="Liu W."/>
            <person name="Liu X."/>
            <person name="Perez L."/>
            <person name="Shen H."/>
            <person name="Wang Q."/>
            <person name="Watt J."/>
            <person name="Xi L."/>
            <person name="Xin Y."/>
            <person name="Zhou J."/>
            <person name="Deng J."/>
            <person name="Jiang H."/>
            <person name="Liu Y."/>
            <person name="Qu J."/>
            <person name="Song X.-Z."/>
            <person name="Zhang L."/>
            <person name="Villasana D."/>
            <person name="Johnson A."/>
            <person name="Liu J."/>
            <person name="Liyanage D."/>
            <person name="Lorensuhewa L."/>
            <person name="Robinson T."/>
            <person name="Song A."/>
            <person name="Song B.-B."/>
            <person name="Dinh H."/>
            <person name="Thornton R."/>
            <person name="Coyle M."/>
            <person name="Francisco L."/>
            <person name="Jackson L."/>
            <person name="Javaid M."/>
            <person name="Korchina V."/>
            <person name="Kovar C."/>
            <person name="Mata R."/>
            <person name="Mathew T."/>
            <person name="Ngo R."/>
            <person name="Nguyen L."/>
            <person name="Nguyen N."/>
            <person name="Okwuonu G."/>
            <person name="Ongeri F."/>
            <person name="Pham C."/>
            <person name="Simmons D."/>
            <person name="Wilczek-Boney K."/>
            <person name="Hale W."/>
            <person name="Jakkamsetti A."/>
            <person name="Pham P."/>
            <person name="Ruth R."/>
            <person name="San Lucas F."/>
            <person name="Warren J."/>
            <person name="Zhang J."/>
            <person name="Zhao Z."/>
            <person name="Zhou C."/>
            <person name="Zhu D."/>
            <person name="Lee S."/>
            <person name="Bess C."/>
            <person name="Blankenburg K."/>
            <person name="Forbes L."/>
            <person name="Fu Q."/>
            <person name="Gubbala S."/>
            <person name="Hirani K."/>
            <person name="Jayaseelan J.C."/>
            <person name="Lara F."/>
            <person name="Munidasa M."/>
            <person name="Palculict T."/>
            <person name="Patil S."/>
            <person name="Pu L.-L."/>
            <person name="Saada N."/>
            <person name="Tang L."/>
            <person name="Weissenberger G."/>
            <person name="Zhu Y."/>
            <person name="Hemphill L."/>
            <person name="Shang Y."/>
            <person name="Youmans B."/>
            <person name="Ayvaz T."/>
            <person name="Ross M."/>
            <person name="Santibanez J."/>
            <person name="Aqrawi P."/>
            <person name="Gross S."/>
            <person name="Joshi V."/>
            <person name="Fowler G."/>
            <person name="Nazareth L."/>
            <person name="Reid J."/>
            <person name="Worley K."/>
            <person name="Petrosino J."/>
            <person name="Highlander S."/>
            <person name="Gibbs R."/>
        </authorList>
    </citation>
    <scope>NUCLEOTIDE SEQUENCE [LARGE SCALE GENOMIC DNA]</scope>
    <source>
        <strain evidence="22">MN8</strain>
    </source>
</reference>
<feature type="compositionally biased region" description="Polar residues" evidence="17">
    <location>
        <begin position="592"/>
        <end position="622"/>
    </location>
</feature>
<evidence type="ECO:0000256" key="12">
    <source>
        <dbReference type="ARBA" id="ARBA00023088"/>
    </source>
</evidence>
<sequence length="652" mass="73029">MNKQQKEFKSFYSIRKSSLGVASVAISTLLLLMSNGEAKAAEETGVTNTEAQPKTEAVASPTTTTTEKAPEAKPVAKPVANAVSVSNKEVVAPTTETKEAKEVKAVKEVKAPKEAKEEKPAAKADNNTYPILNQELREAIKNPAIKDKDHSAPNSRPIDFEMKKKDGTQQFYHYASSVKPARVIFTDSKPEIELGLQSGQFWRKFEVYEGDKKLPIKLVSYDTVKDYAYIRFSVSNGTKAVKIVSSTHFNNKEEKYDYTLMEFAQPIYNSADKFKTEEDYKAEKLLAPYKKAKTLERQVYELNKIQDKLPEKLKAEYKKKLEETKKALDEQVKSAITEFQNVQPTNEKMTDLQDTKYVVYESVENNESMMDTFVKHPIKTGMLNGKKYMVMETTNDDYWKDFMVEGQRVRTISKDAKNNTRTIIFPYVEGKTLYDAIVKVHVKTIDYDGQYHVRIVDKEAFTKANADKTNKKEQQDNSAKKETTPAMPSKPTTPPVEKESQKQDSQKDDNKQSPSVEKENDASSESGKDKMPVTKPAKAEVESSSTTPTKVVSTTQNVAKPTTASSETTKDVVQTSAGSSEAKDSAPLQKANIKNTNDGHTQSQNNKNTQENKAKSLPQTGEESNKDMTLPLMALIALSSIVAFVLPRKRKN</sequence>
<keyword evidence="6" id="KW-0349">Heme</keyword>
<dbReference type="CDD" id="cd06920">
    <property type="entry name" value="NEAT"/>
    <property type="match status" value="1"/>
</dbReference>
<dbReference type="Pfam" id="PF00746">
    <property type="entry name" value="Gram_pos_anchor"/>
    <property type="match status" value="1"/>
</dbReference>
<dbReference type="HOGENOM" id="CLU_016167_0_0_9"/>
<feature type="compositionally biased region" description="Low complexity" evidence="17">
    <location>
        <begin position="54"/>
        <end position="75"/>
    </location>
</feature>
<keyword evidence="9" id="KW-0677">Repeat</keyword>
<dbReference type="EMBL" id="ACJA02000004">
    <property type="protein sequence ID" value="EFH95032.1"/>
    <property type="molecule type" value="Genomic_DNA"/>
</dbReference>
<dbReference type="PROSITE" id="PS50847">
    <property type="entry name" value="GRAM_POS_ANCHORING"/>
    <property type="match status" value="1"/>
</dbReference>
<dbReference type="InterPro" id="IPR050436">
    <property type="entry name" value="IsdA"/>
</dbReference>
<dbReference type="Gene3D" id="2.60.40.1850">
    <property type="match status" value="2"/>
</dbReference>
<dbReference type="SMART" id="SM00725">
    <property type="entry name" value="NEAT"/>
    <property type="match status" value="2"/>
</dbReference>
<dbReference type="Pfam" id="PF04650">
    <property type="entry name" value="YSIRK_signal"/>
    <property type="match status" value="1"/>
</dbReference>
<keyword evidence="5" id="KW-0964">Secreted</keyword>
<dbReference type="PANTHER" id="PTHR37824">
    <property type="entry name" value="IRON-REGULATED SURFACE DETERMINANT PROTEIN C"/>
    <property type="match status" value="1"/>
</dbReference>
<feature type="region of interest" description="Disordered" evidence="17">
    <location>
        <begin position="466"/>
        <end position="626"/>
    </location>
</feature>
<dbReference type="SUPFAM" id="SSF158911">
    <property type="entry name" value="NEAT domain-like"/>
    <property type="match status" value="2"/>
</dbReference>
<keyword evidence="8 19" id="KW-0732">Signal</keyword>
<evidence type="ECO:0000256" key="3">
    <source>
        <dbReference type="ARBA" id="ARBA00016497"/>
    </source>
</evidence>
<dbReference type="InterPro" id="IPR019929">
    <property type="entry name" value="Iron-reg_IsdB"/>
</dbReference>
<feature type="chain" id="PRO_5002389208" description="Iron-regulated surface determinant protein B" evidence="19">
    <location>
        <begin position="41"/>
        <end position="652"/>
    </location>
</feature>
<evidence type="ECO:0000256" key="9">
    <source>
        <dbReference type="ARBA" id="ARBA00022737"/>
    </source>
</evidence>
<evidence type="ECO:0000256" key="8">
    <source>
        <dbReference type="ARBA" id="ARBA00022729"/>
    </source>
</evidence>
<dbReference type="SMR" id="A0A0E1X6M9"/>
<comment type="subunit">
    <text evidence="16">Interacts with host HBA; this interaction allows heme extraction as iron source. Interacts with IsdA.</text>
</comment>
<evidence type="ECO:0000256" key="18">
    <source>
        <dbReference type="SAM" id="Phobius"/>
    </source>
</evidence>
<proteinExistence type="inferred from homology"/>
<dbReference type="Proteomes" id="UP000003455">
    <property type="component" value="Chromosome"/>
</dbReference>
<evidence type="ECO:0000256" key="7">
    <source>
        <dbReference type="ARBA" id="ARBA00022723"/>
    </source>
</evidence>
<dbReference type="AlphaFoldDB" id="A0A0E1X6M9"/>
<name>A0A0E1X6M9_STAAU</name>
<keyword evidence="18" id="KW-1133">Transmembrane helix</keyword>
<keyword evidence="4" id="KW-0134">Cell wall</keyword>
<evidence type="ECO:0000256" key="11">
    <source>
        <dbReference type="ARBA" id="ARBA00023026"/>
    </source>
</evidence>
<keyword evidence="18" id="KW-0812">Transmembrane</keyword>
<evidence type="ECO:0000259" key="20">
    <source>
        <dbReference type="PROSITE" id="PS50847"/>
    </source>
</evidence>
<dbReference type="Pfam" id="PF05031">
    <property type="entry name" value="NEAT"/>
    <property type="match status" value="2"/>
</dbReference>
<evidence type="ECO:0000256" key="2">
    <source>
        <dbReference type="ARBA" id="ARBA00005976"/>
    </source>
</evidence>
<comment type="caution">
    <text evidence="22">The sequence shown here is derived from an EMBL/GenBank/DDBJ whole genome shotgun (WGS) entry which is preliminary data.</text>
</comment>
<evidence type="ECO:0000256" key="17">
    <source>
        <dbReference type="SAM" id="MobiDB-lite"/>
    </source>
</evidence>
<dbReference type="InterPro" id="IPR048652">
    <property type="entry name" value="Isd_H_B_linker"/>
</dbReference>
<evidence type="ECO:0000256" key="4">
    <source>
        <dbReference type="ARBA" id="ARBA00022512"/>
    </source>
</evidence>
<feature type="domain" description="NEAT" evidence="21">
    <location>
        <begin position="348"/>
        <end position="465"/>
    </location>
</feature>
<dbReference type="NCBIfam" id="TIGR01168">
    <property type="entry name" value="YSIRK_signal"/>
    <property type="match status" value="1"/>
</dbReference>